<dbReference type="AlphaFoldDB" id="A0A8H4FCY5"/>
<dbReference type="InterPro" id="IPR036259">
    <property type="entry name" value="MFS_trans_sf"/>
</dbReference>
<keyword evidence="7" id="KW-1185">Reference proteome</keyword>
<keyword evidence="4 5" id="KW-0472">Membrane</keyword>
<dbReference type="SUPFAM" id="SSF103473">
    <property type="entry name" value="MFS general substrate transporter"/>
    <property type="match status" value="1"/>
</dbReference>
<evidence type="ECO:0000313" key="7">
    <source>
        <dbReference type="Proteomes" id="UP000613401"/>
    </source>
</evidence>
<feature type="transmembrane region" description="Helical" evidence="5">
    <location>
        <begin position="186"/>
        <end position="206"/>
    </location>
</feature>
<feature type="transmembrane region" description="Helical" evidence="5">
    <location>
        <begin position="90"/>
        <end position="109"/>
    </location>
</feature>
<organism evidence="6 7">
    <name type="scientific">Colletotrichum gloeosporioides</name>
    <name type="common">Anthracnose fungus</name>
    <name type="synonym">Glomerella cingulata</name>
    <dbReference type="NCBI Taxonomy" id="474922"/>
    <lineage>
        <taxon>Eukaryota</taxon>
        <taxon>Fungi</taxon>
        <taxon>Dikarya</taxon>
        <taxon>Ascomycota</taxon>
        <taxon>Pezizomycotina</taxon>
        <taxon>Sordariomycetes</taxon>
        <taxon>Hypocreomycetidae</taxon>
        <taxon>Glomerellales</taxon>
        <taxon>Glomerellaceae</taxon>
        <taxon>Colletotrichum</taxon>
        <taxon>Colletotrichum gloeosporioides species complex</taxon>
    </lineage>
</organism>
<sequence length="333" mass="35316">MGNGKPLGQISTGSQKVGAGSLLGASVLLVFALESGGTRYAWDSSALSSTFIFSGILWIVFIVWEIRLEWKKNLRQEPIFIMGLLKDRQLATYTTFFIGFPFVTILFIIPQRAQAVYGVNPVQSSLSVLPLLLTSPFATAISGVLTSNYNVPPAYLILIGYAIQLIGVGLSISIPLTGDHISASQYGFETVMGVGFGLTLSTVLTLGQLIVSKENAGIVMGALTQIRVLGGTIALAICKFADLTQNSAVLSTDLREGLAGLIKPDELGQIAESMSSINDLDPERAAAVRLAFATGYKRQFQILTGFSGLALLAALFLCSRNPVTVKGATSKGT</sequence>
<evidence type="ECO:0000256" key="3">
    <source>
        <dbReference type="ARBA" id="ARBA00022989"/>
    </source>
</evidence>
<evidence type="ECO:0000256" key="1">
    <source>
        <dbReference type="ARBA" id="ARBA00004141"/>
    </source>
</evidence>
<evidence type="ECO:0000256" key="4">
    <source>
        <dbReference type="ARBA" id="ARBA00023136"/>
    </source>
</evidence>
<keyword evidence="2 5" id="KW-0812">Transmembrane</keyword>
<gene>
    <name evidence="6" type="ORF">GCG54_00003872</name>
</gene>
<dbReference type="GO" id="GO:0022857">
    <property type="term" value="F:transmembrane transporter activity"/>
    <property type="evidence" value="ECO:0007669"/>
    <property type="project" value="InterPro"/>
</dbReference>
<dbReference type="Proteomes" id="UP000613401">
    <property type="component" value="Unassembled WGS sequence"/>
</dbReference>
<dbReference type="PANTHER" id="PTHR23501">
    <property type="entry name" value="MAJOR FACILITATOR SUPERFAMILY"/>
    <property type="match status" value="1"/>
</dbReference>
<reference evidence="6" key="2">
    <citation type="submission" date="2020-03" db="EMBL/GenBank/DDBJ databases">
        <authorList>
            <person name="Fu F.-F."/>
            <person name="Chen J."/>
        </authorList>
    </citation>
    <scope>NUCLEOTIDE SEQUENCE</scope>
    <source>
        <strain evidence="6">Lc1</strain>
    </source>
</reference>
<dbReference type="PANTHER" id="PTHR23501:SF43">
    <property type="entry name" value="MULTIDRUG TRANSPORTER, PUTATIVE (AFU_ORTHOLOGUE AFUA_6G03040)-RELATED"/>
    <property type="match status" value="1"/>
</dbReference>
<evidence type="ECO:0008006" key="8">
    <source>
        <dbReference type="Google" id="ProtNLM"/>
    </source>
</evidence>
<evidence type="ECO:0000313" key="6">
    <source>
        <dbReference type="EMBL" id="KAF3797973.1"/>
    </source>
</evidence>
<feature type="transmembrane region" description="Helical" evidence="5">
    <location>
        <begin position="300"/>
        <end position="318"/>
    </location>
</feature>
<evidence type="ECO:0000256" key="2">
    <source>
        <dbReference type="ARBA" id="ARBA00022692"/>
    </source>
</evidence>
<name>A0A8H4FCY5_COLGL</name>
<feature type="transmembrane region" description="Helical" evidence="5">
    <location>
        <begin position="48"/>
        <end position="70"/>
    </location>
</feature>
<protein>
    <recommendedName>
        <fullName evidence="8">Major facilitator superfamily transporter</fullName>
    </recommendedName>
</protein>
<feature type="transmembrane region" description="Helical" evidence="5">
    <location>
        <begin position="154"/>
        <end position="174"/>
    </location>
</feature>
<feature type="transmembrane region" description="Helical" evidence="5">
    <location>
        <begin position="21"/>
        <end position="42"/>
    </location>
</feature>
<dbReference type="EMBL" id="WVTB01000103">
    <property type="protein sequence ID" value="KAF3797973.1"/>
    <property type="molecule type" value="Genomic_DNA"/>
</dbReference>
<dbReference type="GO" id="GO:0005886">
    <property type="term" value="C:plasma membrane"/>
    <property type="evidence" value="ECO:0007669"/>
    <property type="project" value="TreeGrafter"/>
</dbReference>
<dbReference type="GeneID" id="69011030"/>
<dbReference type="Gene3D" id="1.20.1250.20">
    <property type="entry name" value="MFS general substrate transporter like domains"/>
    <property type="match status" value="1"/>
</dbReference>
<reference evidence="6" key="1">
    <citation type="journal article" date="2020" name="Phytopathology">
        <title>Genome sequence and comparative analysis of Colletotrichum gloeosporioides isolated from Liriodendron leaves.</title>
        <authorList>
            <person name="Fu F.F."/>
            <person name="Hao Z."/>
            <person name="Wang P."/>
            <person name="Lu Y."/>
            <person name="Xue L.J."/>
            <person name="Wei G."/>
            <person name="Tian Y."/>
            <person name="Baishi H."/>
            <person name="Xu H."/>
            <person name="Shi J."/>
            <person name="Cheng T."/>
            <person name="Wang G."/>
            <person name="Yi Y."/>
            <person name="Chen J."/>
        </authorList>
    </citation>
    <scope>NUCLEOTIDE SEQUENCE</scope>
    <source>
        <strain evidence="6">Lc1</strain>
    </source>
</reference>
<dbReference type="InterPro" id="IPR011701">
    <property type="entry name" value="MFS"/>
</dbReference>
<keyword evidence="3 5" id="KW-1133">Transmembrane helix</keyword>
<accession>A0A8H4FCY5</accession>
<evidence type="ECO:0000256" key="5">
    <source>
        <dbReference type="SAM" id="Phobius"/>
    </source>
</evidence>
<dbReference type="RefSeq" id="XP_045257133.1">
    <property type="nucleotide sequence ID" value="XM_045403933.1"/>
</dbReference>
<proteinExistence type="predicted"/>
<comment type="caution">
    <text evidence="6">The sequence shown here is derived from an EMBL/GenBank/DDBJ whole genome shotgun (WGS) entry which is preliminary data.</text>
</comment>
<comment type="subcellular location">
    <subcellularLocation>
        <location evidence="1">Membrane</location>
        <topology evidence="1">Multi-pass membrane protein</topology>
    </subcellularLocation>
</comment>
<dbReference type="Pfam" id="PF07690">
    <property type="entry name" value="MFS_1"/>
    <property type="match status" value="1"/>
</dbReference>
<feature type="transmembrane region" description="Helical" evidence="5">
    <location>
        <begin position="129"/>
        <end position="147"/>
    </location>
</feature>